<dbReference type="RefSeq" id="WP_257621998.1">
    <property type="nucleotide sequence ID" value="NZ_JAAALX010000112.1"/>
</dbReference>
<evidence type="ECO:0008006" key="3">
    <source>
        <dbReference type="Google" id="ProtNLM"/>
    </source>
</evidence>
<reference evidence="1 2" key="1">
    <citation type="submission" date="2023-12" db="EMBL/GenBank/DDBJ databases">
        <title>Characterization of antibiotic resistance in Aeromonas spp. in hospital effluent.</title>
        <authorList>
            <person name="Negoseki B.R.S."/>
            <person name="Krul D."/>
            <person name="Siqueira A.C."/>
            <person name="Almeida M."/>
            <person name="Mesa D."/>
            <person name="Conte D."/>
            <person name="Dalla-Costa L.M."/>
        </authorList>
    </citation>
    <scope>NUCLEOTIDE SEQUENCE [LARGE SCALE GENOMIC DNA]</scope>
    <source>
        <strain evidence="1 2">36v</strain>
    </source>
</reference>
<dbReference type="Proteomes" id="UP001304847">
    <property type="component" value="Unassembled WGS sequence"/>
</dbReference>
<dbReference type="EMBL" id="JAYGOJ010000170">
    <property type="protein sequence ID" value="MEA9438147.1"/>
    <property type="molecule type" value="Genomic_DNA"/>
</dbReference>
<gene>
    <name evidence="1" type="ORF">VCX44_20650</name>
</gene>
<keyword evidence="2" id="KW-1185">Reference proteome</keyword>
<accession>A0ABU5WB63</accession>
<organism evidence="1 2">
    <name type="scientific">Aeromonas caviae</name>
    <name type="common">Aeromonas punctata</name>
    <dbReference type="NCBI Taxonomy" id="648"/>
    <lineage>
        <taxon>Bacteria</taxon>
        <taxon>Pseudomonadati</taxon>
        <taxon>Pseudomonadota</taxon>
        <taxon>Gammaproteobacteria</taxon>
        <taxon>Aeromonadales</taxon>
        <taxon>Aeromonadaceae</taxon>
        <taxon>Aeromonas</taxon>
    </lineage>
</organism>
<evidence type="ECO:0000313" key="2">
    <source>
        <dbReference type="Proteomes" id="UP001304847"/>
    </source>
</evidence>
<proteinExistence type="predicted"/>
<protein>
    <recommendedName>
        <fullName evidence="3">Phage protein</fullName>
    </recommendedName>
</protein>
<sequence length="40" mass="4488">MFELLEKLLEQAKELETDKVVMLSVVVVALAIVSKEARSQ</sequence>
<evidence type="ECO:0000313" key="1">
    <source>
        <dbReference type="EMBL" id="MEA9438147.1"/>
    </source>
</evidence>
<comment type="caution">
    <text evidence="1">The sequence shown here is derived from an EMBL/GenBank/DDBJ whole genome shotgun (WGS) entry which is preliminary data.</text>
</comment>
<name>A0ABU5WB63_AERCA</name>